<keyword evidence="2" id="KW-1185">Reference proteome</keyword>
<name>A0AAE4CTI5_9ACTN</name>
<evidence type="ECO:0000313" key="2">
    <source>
        <dbReference type="Proteomes" id="UP001183629"/>
    </source>
</evidence>
<reference evidence="1 2" key="1">
    <citation type="submission" date="2023-07" db="EMBL/GenBank/DDBJ databases">
        <title>Sequencing the genomes of 1000 actinobacteria strains.</title>
        <authorList>
            <person name="Klenk H.-P."/>
        </authorList>
    </citation>
    <scope>NUCLEOTIDE SEQUENCE [LARGE SCALE GENOMIC DNA]</scope>
    <source>
        <strain evidence="1 2">DSM 44711</strain>
    </source>
</reference>
<evidence type="ECO:0000313" key="1">
    <source>
        <dbReference type="EMBL" id="MDR7324160.1"/>
    </source>
</evidence>
<accession>A0AAE4CTI5</accession>
<dbReference type="Pfam" id="PF19801">
    <property type="entry name" value="DUF6284"/>
    <property type="match status" value="1"/>
</dbReference>
<protein>
    <submittedName>
        <fullName evidence="1">Uncharacterized protein</fullName>
    </submittedName>
</protein>
<comment type="caution">
    <text evidence="1">The sequence shown here is derived from an EMBL/GenBank/DDBJ whole genome shotgun (WGS) entry which is preliminary data.</text>
</comment>
<organism evidence="1 2">
    <name type="scientific">Catenuloplanes niger</name>
    <dbReference type="NCBI Taxonomy" id="587534"/>
    <lineage>
        <taxon>Bacteria</taxon>
        <taxon>Bacillati</taxon>
        <taxon>Actinomycetota</taxon>
        <taxon>Actinomycetes</taxon>
        <taxon>Micromonosporales</taxon>
        <taxon>Micromonosporaceae</taxon>
        <taxon>Catenuloplanes</taxon>
    </lineage>
</organism>
<dbReference type="Proteomes" id="UP001183629">
    <property type="component" value="Unassembled WGS sequence"/>
</dbReference>
<gene>
    <name evidence="1" type="ORF">J2S44_004410</name>
</gene>
<dbReference type="InterPro" id="IPR046251">
    <property type="entry name" value="DUF6284"/>
</dbReference>
<dbReference type="EMBL" id="JAVDYC010000001">
    <property type="protein sequence ID" value="MDR7324160.1"/>
    <property type="molecule type" value="Genomic_DNA"/>
</dbReference>
<sequence>MHIYPFSQEPTAEDLAAVEEEMPLIMAEVKLLDAEIRLMVTGGDEITRHQVRQAERVVIREARAYYGRHRAAIQLAGRAA</sequence>
<dbReference type="AlphaFoldDB" id="A0AAE4CTI5"/>
<proteinExistence type="predicted"/>
<dbReference type="RefSeq" id="WP_310417141.1">
    <property type="nucleotide sequence ID" value="NZ_JAVDYC010000001.1"/>
</dbReference>